<feature type="disulfide bond" evidence="6">
    <location>
        <begin position="100"/>
        <end position="110"/>
    </location>
</feature>
<feature type="disulfide bond" evidence="6">
    <location>
        <begin position="69"/>
        <end position="130"/>
    </location>
</feature>
<dbReference type="Pfam" id="PF00047">
    <property type="entry name" value="ig"/>
    <property type="match status" value="1"/>
</dbReference>
<feature type="region of interest" description="Disordered" evidence="7">
    <location>
        <begin position="389"/>
        <end position="459"/>
    </location>
</feature>
<evidence type="ECO:0000256" key="6">
    <source>
        <dbReference type="PROSITE-ProRule" id="PRU00196"/>
    </source>
</evidence>
<keyword evidence="5" id="KW-0393">Immunoglobulin domain</keyword>
<evidence type="ECO:0000256" key="1">
    <source>
        <dbReference type="ARBA" id="ARBA00022729"/>
    </source>
</evidence>
<feature type="compositionally biased region" description="Acidic residues" evidence="7">
    <location>
        <begin position="443"/>
        <end position="455"/>
    </location>
</feature>
<dbReference type="InterPro" id="IPR013151">
    <property type="entry name" value="Immunoglobulin_dom"/>
</dbReference>
<keyword evidence="8" id="KW-1133">Transmembrane helix</keyword>
<evidence type="ECO:0000256" key="7">
    <source>
        <dbReference type="SAM" id="MobiDB-lite"/>
    </source>
</evidence>
<dbReference type="InterPro" id="IPR036772">
    <property type="entry name" value="SRCR-like_dom_sf"/>
</dbReference>
<dbReference type="Gene3D" id="3.10.250.10">
    <property type="entry name" value="SRCR-like domain"/>
    <property type="match status" value="1"/>
</dbReference>
<dbReference type="SMART" id="SM00202">
    <property type="entry name" value="SR"/>
    <property type="match status" value="1"/>
</dbReference>
<dbReference type="Gene3D" id="2.60.40.10">
    <property type="entry name" value="Immunoglobulins"/>
    <property type="match status" value="2"/>
</dbReference>
<proteinExistence type="predicted"/>
<keyword evidence="1 9" id="KW-0732">Signal</keyword>
<dbReference type="PROSITE" id="PS50835">
    <property type="entry name" value="IG_LIKE"/>
    <property type="match status" value="2"/>
</dbReference>
<evidence type="ECO:0000256" key="5">
    <source>
        <dbReference type="ARBA" id="ARBA00023319"/>
    </source>
</evidence>
<evidence type="ECO:0000256" key="9">
    <source>
        <dbReference type="SAM" id="SignalP"/>
    </source>
</evidence>
<dbReference type="GO" id="GO:0031638">
    <property type="term" value="P:zymogen activation"/>
    <property type="evidence" value="ECO:0007669"/>
    <property type="project" value="TreeGrafter"/>
</dbReference>
<keyword evidence="4" id="KW-0325">Glycoprotein</keyword>
<dbReference type="PROSITE" id="PS50287">
    <property type="entry name" value="SRCR_2"/>
    <property type="match status" value="1"/>
</dbReference>
<keyword evidence="2" id="KW-0677">Repeat</keyword>
<feature type="chain" id="PRO_5042918471" description="Deleted in malignant brain tumors 1 protein-like" evidence="9">
    <location>
        <begin position="29"/>
        <end position="480"/>
    </location>
</feature>
<dbReference type="PANTHER" id="PTHR48071">
    <property type="entry name" value="SRCR DOMAIN-CONTAINING PROTEIN"/>
    <property type="match status" value="1"/>
</dbReference>
<dbReference type="GO" id="GO:0005886">
    <property type="term" value="C:plasma membrane"/>
    <property type="evidence" value="ECO:0007669"/>
    <property type="project" value="TreeGrafter"/>
</dbReference>
<evidence type="ECO:0000256" key="2">
    <source>
        <dbReference type="ARBA" id="ARBA00022737"/>
    </source>
</evidence>
<feature type="disulfide bond" evidence="6">
    <location>
        <begin position="56"/>
        <end position="120"/>
    </location>
</feature>
<evidence type="ECO:0000256" key="3">
    <source>
        <dbReference type="ARBA" id="ARBA00023157"/>
    </source>
</evidence>
<evidence type="ECO:0000256" key="8">
    <source>
        <dbReference type="SAM" id="Phobius"/>
    </source>
</evidence>
<feature type="domain" description="Ig-like" evidence="11">
    <location>
        <begin position="235"/>
        <end position="333"/>
    </location>
</feature>
<dbReference type="PRINTS" id="PR00258">
    <property type="entry name" value="SPERACTRCPTR"/>
</dbReference>
<evidence type="ECO:0000259" key="10">
    <source>
        <dbReference type="PROSITE" id="PS50287"/>
    </source>
</evidence>
<feature type="transmembrane region" description="Helical" evidence="8">
    <location>
        <begin position="340"/>
        <end position="366"/>
    </location>
</feature>
<keyword evidence="13" id="KW-1185">Reference proteome</keyword>
<dbReference type="InterPro" id="IPR013783">
    <property type="entry name" value="Ig-like_fold"/>
</dbReference>
<evidence type="ECO:0008006" key="14">
    <source>
        <dbReference type="Google" id="ProtNLM"/>
    </source>
</evidence>
<dbReference type="SUPFAM" id="SSF48726">
    <property type="entry name" value="Immunoglobulin"/>
    <property type="match status" value="2"/>
</dbReference>
<protein>
    <recommendedName>
        <fullName evidence="14">Deleted in malignant brain tumors 1 protein-like</fullName>
    </recommendedName>
</protein>
<dbReference type="Pfam" id="PF00530">
    <property type="entry name" value="SRCR"/>
    <property type="match status" value="1"/>
</dbReference>
<evidence type="ECO:0000313" key="12">
    <source>
        <dbReference type="Ensembl" id="ENSGACP00000039300.1"/>
    </source>
</evidence>
<reference evidence="12" key="2">
    <citation type="submission" date="2025-08" db="UniProtKB">
        <authorList>
            <consortium name="Ensembl"/>
        </authorList>
    </citation>
    <scope>IDENTIFICATION</scope>
</reference>
<dbReference type="PANTHER" id="PTHR48071:SF27">
    <property type="entry name" value="SCAVENGER RECEPTOR CYSTEINE-RICH TYPE 1 PROTEIN M130-LIKE"/>
    <property type="match status" value="1"/>
</dbReference>
<dbReference type="InterPro" id="IPR007110">
    <property type="entry name" value="Ig-like_dom"/>
</dbReference>
<dbReference type="GeneTree" id="ENSGT00950000183145"/>
<dbReference type="SMART" id="SM00409">
    <property type="entry name" value="IG"/>
    <property type="match status" value="2"/>
</dbReference>
<sequence>MEFIQQRNLHYWVIVYFLLSTTSPAADGQIRLVGTGSTHCSGRVEIYYNSAWGTVCDDLWGLEDADVVCRQLDCGTALSAPEKAHFGEGTGSIWLDDVRCSGTERDLTECTHGGFGTHNCKHSEDAGVVCSATLPKPNISMSPVGEVTWGQDASITCSISTQHLGGTFTLQQTSGSFRKTEASSTNSATFNILQVDFGGEGSYQCQYQTRVSGRDFNSPLSDSVRLSVTVPLQQPSISLTSPNKGLVWGPEGAQVTRGYSFVFTCSISSHYPGGVFSLVSSGSGLNDTKPAVNHSASFDFLSAEYEHLGNYMCVYEVTLSARRFTSNKTATITVIIKMSLLPLVSSVAVVGPLLLLLVLVGVCLVCKRKRRAEQPIDIVQTQLPVRVNKNYENNTNGDDEDVYENVDPVHTKKLKEEAGRVEEEYDCDDEESEINNDEGHDSDQDEETSDDEADYENVTQQLAEGAADIYGGDEDIYQNV</sequence>
<keyword evidence="8" id="KW-0812">Transmembrane</keyword>
<evidence type="ECO:0000259" key="11">
    <source>
        <dbReference type="PROSITE" id="PS50835"/>
    </source>
</evidence>
<feature type="compositionally biased region" description="Basic and acidic residues" evidence="7">
    <location>
        <begin position="407"/>
        <end position="422"/>
    </location>
</feature>
<feature type="compositionally biased region" description="Acidic residues" evidence="7">
    <location>
        <begin position="423"/>
        <end position="436"/>
    </location>
</feature>
<evidence type="ECO:0000313" key="13">
    <source>
        <dbReference type="Proteomes" id="UP000007635"/>
    </source>
</evidence>
<dbReference type="FunFam" id="3.10.250.10:FF:000006">
    <property type="entry name" value="neurotrypsin isoform X2"/>
    <property type="match status" value="1"/>
</dbReference>
<name>A0AAQ4PKH7_GASAC</name>
<dbReference type="Ensembl" id="ENSGACT00000040487.1">
    <property type="protein sequence ID" value="ENSGACP00000039300.1"/>
    <property type="gene ID" value="ENSGACG00000024383.1"/>
</dbReference>
<dbReference type="SUPFAM" id="SSF56487">
    <property type="entry name" value="SRCR-like"/>
    <property type="match status" value="1"/>
</dbReference>
<dbReference type="GO" id="GO:0004252">
    <property type="term" value="F:serine-type endopeptidase activity"/>
    <property type="evidence" value="ECO:0007669"/>
    <property type="project" value="TreeGrafter"/>
</dbReference>
<reference evidence="12" key="3">
    <citation type="submission" date="2025-09" db="UniProtKB">
        <authorList>
            <consortium name="Ensembl"/>
        </authorList>
    </citation>
    <scope>IDENTIFICATION</scope>
</reference>
<organism evidence="12 13">
    <name type="scientific">Gasterosteus aculeatus aculeatus</name>
    <name type="common">three-spined stickleback</name>
    <dbReference type="NCBI Taxonomy" id="481459"/>
    <lineage>
        <taxon>Eukaryota</taxon>
        <taxon>Metazoa</taxon>
        <taxon>Chordata</taxon>
        <taxon>Craniata</taxon>
        <taxon>Vertebrata</taxon>
        <taxon>Euteleostomi</taxon>
        <taxon>Actinopterygii</taxon>
        <taxon>Neopterygii</taxon>
        <taxon>Teleostei</taxon>
        <taxon>Neoteleostei</taxon>
        <taxon>Acanthomorphata</taxon>
        <taxon>Eupercaria</taxon>
        <taxon>Perciformes</taxon>
        <taxon>Cottioidei</taxon>
        <taxon>Gasterosteales</taxon>
        <taxon>Gasterosteidae</taxon>
        <taxon>Gasterosteus</taxon>
    </lineage>
</organism>
<dbReference type="InterPro" id="IPR036179">
    <property type="entry name" value="Ig-like_dom_sf"/>
</dbReference>
<keyword evidence="3 6" id="KW-1015">Disulfide bond</keyword>
<feature type="signal peptide" evidence="9">
    <location>
        <begin position="1"/>
        <end position="28"/>
    </location>
</feature>
<feature type="domain" description="Ig-like" evidence="11">
    <location>
        <begin position="128"/>
        <end position="221"/>
    </location>
</feature>
<dbReference type="InterPro" id="IPR001190">
    <property type="entry name" value="SRCR"/>
</dbReference>
<dbReference type="InterPro" id="IPR003599">
    <property type="entry name" value="Ig_sub"/>
</dbReference>
<evidence type="ECO:0000256" key="4">
    <source>
        <dbReference type="ARBA" id="ARBA00023180"/>
    </source>
</evidence>
<reference evidence="12 13" key="1">
    <citation type="journal article" date="2021" name="G3 (Bethesda)">
        <title>Improved contiguity of the threespine stickleback genome using long-read sequencing.</title>
        <authorList>
            <person name="Nath S."/>
            <person name="Shaw D.E."/>
            <person name="White M.A."/>
        </authorList>
    </citation>
    <scope>NUCLEOTIDE SEQUENCE [LARGE SCALE GENOMIC DNA]</scope>
    <source>
        <strain evidence="12 13">Lake Benthic</strain>
    </source>
</reference>
<accession>A0AAQ4PKH7</accession>
<keyword evidence="8" id="KW-0472">Membrane</keyword>
<dbReference type="AlphaFoldDB" id="A0AAQ4PKH7"/>
<dbReference type="Proteomes" id="UP000007635">
    <property type="component" value="Chromosome XI"/>
</dbReference>
<feature type="domain" description="SRCR" evidence="10">
    <location>
        <begin position="30"/>
        <end position="131"/>
    </location>
</feature>